<evidence type="ECO:0000256" key="1">
    <source>
        <dbReference type="ARBA" id="ARBA00005254"/>
    </source>
</evidence>
<gene>
    <name evidence="6" type="ORF">R7226_08695</name>
</gene>
<evidence type="ECO:0000256" key="2">
    <source>
        <dbReference type="ARBA" id="ARBA00023239"/>
    </source>
</evidence>
<dbReference type="InterPro" id="IPR001753">
    <property type="entry name" value="Enoyl-CoA_hydra/iso"/>
</dbReference>
<evidence type="ECO:0000256" key="4">
    <source>
        <dbReference type="ARBA" id="ARBA00023717"/>
    </source>
</evidence>
<evidence type="ECO:0000256" key="5">
    <source>
        <dbReference type="RuleBase" id="RU003707"/>
    </source>
</evidence>
<dbReference type="EMBL" id="JAWSTH010000016">
    <property type="protein sequence ID" value="MDW5594412.1"/>
    <property type="molecule type" value="Genomic_DNA"/>
</dbReference>
<organism evidence="6 7">
    <name type="scientific">Conexibacter stalactiti</name>
    <dbReference type="NCBI Taxonomy" id="1940611"/>
    <lineage>
        <taxon>Bacteria</taxon>
        <taxon>Bacillati</taxon>
        <taxon>Actinomycetota</taxon>
        <taxon>Thermoleophilia</taxon>
        <taxon>Solirubrobacterales</taxon>
        <taxon>Conexibacteraceae</taxon>
        <taxon>Conexibacter</taxon>
    </lineage>
</organism>
<proteinExistence type="inferred from homology"/>
<dbReference type="CDD" id="cd06558">
    <property type="entry name" value="crotonase-like"/>
    <property type="match status" value="1"/>
</dbReference>
<keyword evidence="2" id="KW-0456">Lyase</keyword>
<dbReference type="PANTHER" id="PTHR11941">
    <property type="entry name" value="ENOYL-COA HYDRATASE-RELATED"/>
    <property type="match status" value="1"/>
</dbReference>
<keyword evidence="7" id="KW-1185">Reference proteome</keyword>
<comment type="similarity">
    <text evidence="1 5">Belongs to the enoyl-CoA hydratase/isomerase family.</text>
</comment>
<name>A0ABU4HNY2_9ACTN</name>
<evidence type="ECO:0000313" key="6">
    <source>
        <dbReference type="EMBL" id="MDW5594412.1"/>
    </source>
</evidence>
<sequence length="264" mass="27118">MSAGASEPAGGRLLLDEPAPGVARLTISNPAKRGALDAPLLAALAETFASLDARCVLLTGEGRSFCAGYDIGALTSEGYDDSGGHPFQAALAAVADYPYPVVAALNGYAIGGGLELAITCDLRIAAAGVQLGMPPAKLGVVYNHGGINRFVTAIGAARTRELFLTGRRIDAETAERWALVNEVVPAEQLPDAALALAREIAANAPLSLRGNKAAIAAVCAAAGALDDMTAAKLDAARREAFLSDDLREGLAAFAEKRPPAWRGR</sequence>
<dbReference type="PROSITE" id="PS00166">
    <property type="entry name" value="ENOYL_COA_HYDRATASE"/>
    <property type="match status" value="1"/>
</dbReference>
<evidence type="ECO:0000313" key="7">
    <source>
        <dbReference type="Proteomes" id="UP001284601"/>
    </source>
</evidence>
<dbReference type="Gene3D" id="3.90.226.10">
    <property type="entry name" value="2-enoyl-CoA Hydratase, Chain A, domain 1"/>
    <property type="match status" value="1"/>
</dbReference>
<dbReference type="PANTHER" id="PTHR11941:SF54">
    <property type="entry name" value="ENOYL-COA HYDRATASE, MITOCHONDRIAL"/>
    <property type="match status" value="1"/>
</dbReference>
<dbReference type="Gene3D" id="1.10.12.10">
    <property type="entry name" value="Lyase 2-enoyl-coa Hydratase, Chain A, domain 2"/>
    <property type="match status" value="1"/>
</dbReference>
<dbReference type="Proteomes" id="UP001284601">
    <property type="component" value="Unassembled WGS sequence"/>
</dbReference>
<dbReference type="SUPFAM" id="SSF52096">
    <property type="entry name" value="ClpP/crotonase"/>
    <property type="match status" value="1"/>
</dbReference>
<reference evidence="7" key="1">
    <citation type="submission" date="2023-07" db="EMBL/GenBank/DDBJ databases">
        <title>Conexibacter stalactiti sp. nov., isolated from stalactites in a lava cave and emended description of the genus Conexibacter.</title>
        <authorList>
            <person name="Lee S.D."/>
        </authorList>
    </citation>
    <scope>NUCLEOTIDE SEQUENCE [LARGE SCALE GENOMIC DNA]</scope>
    <source>
        <strain evidence="7">KCTC 39840</strain>
    </source>
</reference>
<accession>A0ABU4HNY2</accession>
<dbReference type="Pfam" id="PF00378">
    <property type="entry name" value="ECH_1"/>
    <property type="match status" value="1"/>
</dbReference>
<comment type="catalytic activity">
    <reaction evidence="3">
        <text>a (3S)-3-hydroxyacyl-CoA = a (2E)-enoyl-CoA + H2O</text>
        <dbReference type="Rhea" id="RHEA:16105"/>
        <dbReference type="ChEBI" id="CHEBI:15377"/>
        <dbReference type="ChEBI" id="CHEBI:57318"/>
        <dbReference type="ChEBI" id="CHEBI:58856"/>
        <dbReference type="EC" id="4.2.1.17"/>
    </reaction>
</comment>
<evidence type="ECO:0000256" key="3">
    <source>
        <dbReference type="ARBA" id="ARBA00023709"/>
    </source>
</evidence>
<protein>
    <submittedName>
        <fullName evidence="6">Enoyl-CoA hydratase-related protein</fullName>
    </submittedName>
</protein>
<dbReference type="RefSeq" id="WP_318596682.1">
    <property type="nucleotide sequence ID" value="NZ_JAWSTH010000016.1"/>
</dbReference>
<comment type="caution">
    <text evidence="6">The sequence shown here is derived from an EMBL/GenBank/DDBJ whole genome shotgun (WGS) entry which is preliminary data.</text>
</comment>
<dbReference type="InterPro" id="IPR018376">
    <property type="entry name" value="Enoyl-CoA_hyd/isom_CS"/>
</dbReference>
<comment type="catalytic activity">
    <reaction evidence="4">
        <text>a 4-saturated-(3S)-3-hydroxyacyl-CoA = a (3E)-enoyl-CoA + H2O</text>
        <dbReference type="Rhea" id="RHEA:20724"/>
        <dbReference type="ChEBI" id="CHEBI:15377"/>
        <dbReference type="ChEBI" id="CHEBI:58521"/>
        <dbReference type="ChEBI" id="CHEBI:137480"/>
        <dbReference type="EC" id="4.2.1.17"/>
    </reaction>
</comment>
<dbReference type="InterPro" id="IPR029045">
    <property type="entry name" value="ClpP/crotonase-like_dom_sf"/>
</dbReference>
<dbReference type="InterPro" id="IPR014748">
    <property type="entry name" value="Enoyl-CoA_hydra_C"/>
</dbReference>